<feature type="transmembrane region" description="Helical" evidence="1">
    <location>
        <begin position="167"/>
        <end position="186"/>
    </location>
</feature>
<keyword evidence="3" id="KW-1185">Reference proteome</keyword>
<organism evidence="2 3">
    <name type="scientific">Olsenella porci</name>
    <dbReference type="NCBI Taxonomy" id="2652279"/>
    <lineage>
        <taxon>Bacteria</taxon>
        <taxon>Bacillati</taxon>
        <taxon>Actinomycetota</taxon>
        <taxon>Coriobacteriia</taxon>
        <taxon>Coriobacteriales</taxon>
        <taxon>Atopobiaceae</taxon>
        <taxon>Olsenella</taxon>
    </lineage>
</organism>
<dbReference type="Proteomes" id="UP000469325">
    <property type="component" value="Unassembled WGS sequence"/>
</dbReference>
<reference evidence="2 3" key="1">
    <citation type="submission" date="2019-08" db="EMBL/GenBank/DDBJ databases">
        <title>In-depth cultivation of the pig gut microbiome towards novel bacterial diversity and tailored functional studies.</title>
        <authorList>
            <person name="Wylensek D."/>
            <person name="Hitch T.C.A."/>
            <person name="Clavel T."/>
        </authorList>
    </citation>
    <scope>NUCLEOTIDE SEQUENCE [LARGE SCALE GENOMIC DNA]</scope>
    <source>
        <strain evidence="2 3">CA-Schmier-601-WT-1</strain>
    </source>
</reference>
<evidence type="ECO:0000256" key="1">
    <source>
        <dbReference type="SAM" id="Phobius"/>
    </source>
</evidence>
<feature type="transmembrane region" description="Helical" evidence="1">
    <location>
        <begin position="93"/>
        <end position="114"/>
    </location>
</feature>
<feature type="transmembrane region" description="Helical" evidence="1">
    <location>
        <begin position="18"/>
        <end position="38"/>
    </location>
</feature>
<accession>A0A6N7XB86</accession>
<dbReference type="RefSeq" id="WP_154435020.1">
    <property type="nucleotide sequence ID" value="NZ_VUNC01000004.1"/>
</dbReference>
<feature type="transmembrane region" description="Helical" evidence="1">
    <location>
        <begin position="386"/>
        <end position="406"/>
    </location>
</feature>
<dbReference type="EMBL" id="VUNC01000004">
    <property type="protein sequence ID" value="MST72657.1"/>
    <property type="molecule type" value="Genomic_DNA"/>
</dbReference>
<feature type="transmembrane region" description="Helical" evidence="1">
    <location>
        <begin position="206"/>
        <end position="235"/>
    </location>
</feature>
<keyword evidence="1" id="KW-0472">Membrane</keyword>
<name>A0A6N7XB86_9ACTN</name>
<protein>
    <submittedName>
        <fullName evidence="2">Uncharacterized protein</fullName>
    </submittedName>
</protein>
<evidence type="ECO:0000313" key="2">
    <source>
        <dbReference type="EMBL" id="MST72657.1"/>
    </source>
</evidence>
<proteinExistence type="predicted"/>
<dbReference type="AlphaFoldDB" id="A0A6N7XB86"/>
<evidence type="ECO:0000313" key="3">
    <source>
        <dbReference type="Proteomes" id="UP000469325"/>
    </source>
</evidence>
<gene>
    <name evidence="2" type="ORF">FYJ68_06005</name>
</gene>
<feature type="transmembrane region" description="Helical" evidence="1">
    <location>
        <begin position="262"/>
        <end position="280"/>
    </location>
</feature>
<feature type="transmembrane region" description="Helical" evidence="1">
    <location>
        <begin position="315"/>
        <end position="332"/>
    </location>
</feature>
<keyword evidence="1" id="KW-0812">Transmembrane</keyword>
<feature type="transmembrane region" description="Helical" evidence="1">
    <location>
        <begin position="344"/>
        <end position="366"/>
    </location>
</feature>
<comment type="caution">
    <text evidence="2">The sequence shown here is derived from an EMBL/GenBank/DDBJ whole genome shotgun (WGS) entry which is preliminary data.</text>
</comment>
<keyword evidence="1" id="KW-1133">Transmembrane helix</keyword>
<feature type="transmembrane region" description="Helical" evidence="1">
    <location>
        <begin position="292"/>
        <end position="309"/>
    </location>
</feature>
<feature type="transmembrane region" description="Helical" evidence="1">
    <location>
        <begin position="413"/>
        <end position="434"/>
    </location>
</feature>
<feature type="transmembrane region" description="Helical" evidence="1">
    <location>
        <begin position="126"/>
        <end position="147"/>
    </location>
</feature>
<sequence length="530" mass="57168">MRVLAGERGATPRVHDRALWVAGIIVFVASLVFFTQVYPLAMSNADDWLNITKVRSGLPEWGGFNPSKVLPETLFPLAGYLAAYVVYPLSHDYLGAITLVSALVVAGAITWYVVSFGRVLERYAKTGAFATACVMLVFFLCHFALLFGALSDGGAAYLFGAYDLTGYYHYIVPALWCGALAFSLIVRGAGLEPNDGLIEGMGRKSLGVLLIYLGMFSNLFSSIALAAFAGASLLVDLPSLGRAHRGDATMPQAVASYARRNAALLLVIAFWLVTLAFEFSGTRASGAMSHQPLALGAVLGNLAIVWNLLYKRLLALLALCLVAYVAWHVRGASPAGEARDARRLVVVVFVDLMLALAFSVCLSARIDPFRVVDGVTEYYIVRGDVLLAVMEAPLMLCCVGMGYALGRVRWLQVLAPLCAFALAVTVVGNIGSYIPPVSGRMTARQDIAVTNDLIGQIVRADSEGKSEVTVATCRFDNPKAINWPQTPGMVESMAHTLYVHGLTKRELTTTWYADPVLNERYGISEDIGVE</sequence>